<dbReference type="EMBL" id="CP128986">
    <property type="protein sequence ID" value="WOC11965.1"/>
    <property type="molecule type" value="Genomic_DNA"/>
</dbReference>
<feature type="region of interest" description="Disordered" evidence="1">
    <location>
        <begin position="1"/>
        <end position="31"/>
    </location>
</feature>
<protein>
    <submittedName>
        <fullName evidence="2">Uncharacterized protein</fullName>
    </submittedName>
</protein>
<reference evidence="2" key="1">
    <citation type="submission" date="2023-06" db="EMBL/GenBank/DDBJ databases">
        <title>Gordonia sp. nov. and Pseudochrobactrum sp. nov., two species isolated from the burying beetle Nicrophorus vespilloides.</title>
        <authorList>
            <person name="Poehlein A."/>
            <person name="Guzman J."/>
            <person name="Daniel R."/>
            <person name="Vilcinskas A."/>
        </authorList>
    </citation>
    <scope>NUCLEOTIDE SEQUENCE</scope>
    <source>
        <strain evidence="2">MP11Mi</strain>
    </source>
</reference>
<sequence>MSSVDDRTGDAWTADDAARRSPAPPYSGVPDRLQTYYHTVSVELPAYASTDDEHDAAADAAAEWYAADHLARYGPHCPPSCPCRRATTPSNRTDLP</sequence>
<proteinExistence type="predicted"/>
<accession>A0AA97GUQ2</accession>
<dbReference type="RefSeq" id="WP_420041234.1">
    <property type="nucleotide sequence ID" value="NZ_CP128986.1"/>
</dbReference>
<name>A0AA97GUQ2_9ACTN</name>
<evidence type="ECO:0000313" key="2">
    <source>
        <dbReference type="EMBL" id="WOC11965.1"/>
    </source>
</evidence>
<evidence type="ECO:0000256" key="1">
    <source>
        <dbReference type="SAM" id="MobiDB-lite"/>
    </source>
</evidence>
<organism evidence="2">
    <name type="scientific">Gordonia sp. MP11Mi</name>
    <dbReference type="NCBI Taxonomy" id="3022769"/>
    <lineage>
        <taxon>Bacteria</taxon>
        <taxon>Bacillati</taxon>
        <taxon>Actinomycetota</taxon>
        <taxon>Actinomycetes</taxon>
        <taxon>Mycobacteriales</taxon>
        <taxon>Gordoniaceae</taxon>
        <taxon>Gordonia</taxon>
    </lineage>
</organism>
<dbReference type="AlphaFoldDB" id="A0AA97GUQ2"/>
<gene>
    <name evidence="2" type="ORF">MP11Mi_10460</name>
</gene>